<dbReference type="RefSeq" id="WP_133825107.1">
    <property type="nucleotide sequence ID" value="NZ_BAABHR010000049.1"/>
</dbReference>
<proteinExistence type="predicted"/>
<dbReference type="Proteomes" id="UP000295705">
    <property type="component" value="Unassembled WGS sequence"/>
</dbReference>
<evidence type="ECO:0000313" key="1">
    <source>
        <dbReference type="EMBL" id="TDQ65799.1"/>
    </source>
</evidence>
<organism evidence="1 2">
    <name type="scientific">Actinomycetospora succinea</name>
    <dbReference type="NCBI Taxonomy" id="663603"/>
    <lineage>
        <taxon>Bacteria</taxon>
        <taxon>Bacillati</taxon>
        <taxon>Actinomycetota</taxon>
        <taxon>Actinomycetes</taxon>
        <taxon>Pseudonocardiales</taxon>
        <taxon>Pseudonocardiaceae</taxon>
        <taxon>Actinomycetospora</taxon>
    </lineage>
</organism>
<accession>A0A4R6VPF8</accession>
<reference evidence="1 2" key="1">
    <citation type="submission" date="2019-03" db="EMBL/GenBank/DDBJ databases">
        <title>Genomic Encyclopedia of Type Strains, Phase IV (KMG-IV): sequencing the most valuable type-strain genomes for metagenomic binning, comparative biology and taxonomic classification.</title>
        <authorList>
            <person name="Goeker M."/>
        </authorList>
    </citation>
    <scope>NUCLEOTIDE SEQUENCE [LARGE SCALE GENOMIC DNA]</scope>
    <source>
        <strain evidence="1 2">DSM 45775</strain>
    </source>
</reference>
<comment type="caution">
    <text evidence="1">The sequence shown here is derived from an EMBL/GenBank/DDBJ whole genome shotgun (WGS) entry which is preliminary data.</text>
</comment>
<gene>
    <name evidence="1" type="ORF">EV188_1011051</name>
</gene>
<name>A0A4R6VPF8_9PSEU</name>
<evidence type="ECO:0000313" key="2">
    <source>
        <dbReference type="Proteomes" id="UP000295705"/>
    </source>
</evidence>
<dbReference type="EMBL" id="SNYO01000001">
    <property type="protein sequence ID" value="TDQ65799.1"/>
    <property type="molecule type" value="Genomic_DNA"/>
</dbReference>
<sequence length="134" mass="14646">MRSEGNKPQEVLDLHGLSGRVFDALRVDFAVPAQYPIPLHDVDHVANGAPAVEIAAYAMRYLQIVRHYATPGCAVDTENLVGVLVLLDPVLEELATRSAENRGLLNLARERIYEAAWSIVRDTGGPPSGLFTVR</sequence>
<keyword evidence="2" id="KW-1185">Reference proteome</keyword>
<protein>
    <submittedName>
        <fullName evidence="1">Uncharacterized protein</fullName>
    </submittedName>
</protein>
<dbReference type="AlphaFoldDB" id="A0A4R6VPF8"/>